<evidence type="ECO:0000313" key="10">
    <source>
        <dbReference type="Proteomes" id="UP001519307"/>
    </source>
</evidence>
<feature type="transmembrane region" description="Helical" evidence="8">
    <location>
        <begin position="7"/>
        <end position="26"/>
    </location>
</feature>
<evidence type="ECO:0000256" key="4">
    <source>
        <dbReference type="ARBA" id="ARBA00022692"/>
    </source>
</evidence>
<comment type="caution">
    <text evidence="9">The sequence shown here is derived from an EMBL/GenBank/DDBJ whole genome shotgun (WGS) entry which is preliminary data.</text>
</comment>
<keyword evidence="7" id="KW-0808">Transferase</keyword>
<feature type="transmembrane region" description="Helical" evidence="8">
    <location>
        <begin position="370"/>
        <end position="392"/>
    </location>
</feature>
<evidence type="ECO:0000256" key="7">
    <source>
        <dbReference type="PIRNR" id="PIRNR016636"/>
    </source>
</evidence>
<keyword evidence="6 7" id="KW-0472">Membrane</keyword>
<feature type="transmembrane region" description="Helical" evidence="8">
    <location>
        <begin position="285"/>
        <end position="303"/>
    </location>
</feature>
<dbReference type="Pfam" id="PF03062">
    <property type="entry name" value="MBOAT"/>
    <property type="match status" value="1"/>
</dbReference>
<keyword evidence="4 8" id="KW-0812">Transmembrane</keyword>
<reference evidence="9 10" key="1">
    <citation type="submission" date="2021-03" db="EMBL/GenBank/DDBJ databases">
        <title>Genomic Encyclopedia of Type Strains, Phase IV (KMG-IV): sequencing the most valuable type-strain genomes for metagenomic binning, comparative biology and taxonomic classification.</title>
        <authorList>
            <person name="Goeker M."/>
        </authorList>
    </citation>
    <scope>NUCLEOTIDE SEQUENCE [LARGE SCALE GENOMIC DNA]</scope>
    <source>
        <strain evidence="9 10">DSM 28783</strain>
    </source>
</reference>
<dbReference type="PANTHER" id="PTHR13285">
    <property type="entry name" value="ACYLTRANSFERASE"/>
    <property type="match status" value="1"/>
</dbReference>
<protein>
    <submittedName>
        <fullName evidence="9">D-alanyl-lipoteichoic acid acyltransferase DltB (MBOAT superfamily)</fullName>
    </submittedName>
</protein>
<dbReference type="InterPro" id="IPR024194">
    <property type="entry name" value="Ac/AlaTfrase_AlgI/DltB"/>
</dbReference>
<feature type="transmembrane region" description="Helical" evidence="8">
    <location>
        <begin position="46"/>
        <end position="63"/>
    </location>
</feature>
<evidence type="ECO:0000256" key="2">
    <source>
        <dbReference type="ARBA" id="ARBA00010323"/>
    </source>
</evidence>
<dbReference type="EMBL" id="JAGGLM010000018">
    <property type="protein sequence ID" value="MBP2033678.1"/>
    <property type="molecule type" value="Genomic_DNA"/>
</dbReference>
<dbReference type="PIRSF" id="PIRSF500217">
    <property type="entry name" value="AlgI"/>
    <property type="match status" value="1"/>
</dbReference>
<name>A0ABS4KUG7_9CLOT</name>
<dbReference type="PIRSF" id="PIRSF016636">
    <property type="entry name" value="AlgI_DltB"/>
    <property type="match status" value="1"/>
</dbReference>
<dbReference type="InterPro" id="IPR028362">
    <property type="entry name" value="AlgI"/>
</dbReference>
<dbReference type="Proteomes" id="UP001519307">
    <property type="component" value="Unassembled WGS sequence"/>
</dbReference>
<keyword evidence="10" id="KW-1185">Reference proteome</keyword>
<evidence type="ECO:0000256" key="1">
    <source>
        <dbReference type="ARBA" id="ARBA00004651"/>
    </source>
</evidence>
<gene>
    <name evidence="9" type="ORF">J2Z42_002385</name>
</gene>
<dbReference type="RefSeq" id="WP_209702941.1">
    <property type="nucleotide sequence ID" value="NZ_JAGGLM010000018.1"/>
</dbReference>
<dbReference type="InterPro" id="IPR004299">
    <property type="entry name" value="MBOAT_fam"/>
</dbReference>
<keyword evidence="7 9" id="KW-0012">Acyltransferase</keyword>
<keyword evidence="5 8" id="KW-1133">Transmembrane helix</keyword>
<comment type="similarity">
    <text evidence="2 7">Belongs to the membrane-bound acyltransferase family.</text>
</comment>
<feature type="transmembrane region" description="Helical" evidence="8">
    <location>
        <begin position="323"/>
        <end position="349"/>
    </location>
</feature>
<feature type="transmembrane region" description="Helical" evidence="8">
    <location>
        <begin position="428"/>
        <end position="445"/>
    </location>
</feature>
<dbReference type="InterPro" id="IPR051085">
    <property type="entry name" value="MB_O-acyltransferase"/>
</dbReference>
<dbReference type="GO" id="GO:0016746">
    <property type="term" value="F:acyltransferase activity"/>
    <property type="evidence" value="ECO:0007669"/>
    <property type="project" value="UniProtKB-KW"/>
</dbReference>
<evidence type="ECO:0000256" key="5">
    <source>
        <dbReference type="ARBA" id="ARBA00022989"/>
    </source>
</evidence>
<feature type="transmembrane region" description="Helical" evidence="8">
    <location>
        <begin position="465"/>
        <end position="482"/>
    </location>
</feature>
<accession>A0ABS4KUG7</accession>
<feature type="transmembrane region" description="Helical" evidence="8">
    <location>
        <begin position="83"/>
        <end position="103"/>
    </location>
</feature>
<sequence>MSFNSIQFLLFFPIVAIFYFAIPHKVRLVWLLIASYFFYMCWNPKYVLLIATSTIITYVGGLLMGKAKEIKDEKQSIKISKLLLFLSIFSNLGILFMFKYYNFFSTILKELFSYFHISINMPLFDHLLPIGISFYTFQALSYVIDVYRNDVKVERNLVKYALFVSFFPQLIAGPIQKSKNYLHQIDEKHHFDYDRVKNGLLLMLWGYFQKVIIADRLGQFVNTVFDNPAKYKGFEVIIAVVFYAFQIYCDFSSLSDIAVGAAEVMGFKLSKNFERPYFSKSIKEFWTRWHMSLTYWFMDYLYFPLGGSRCSKLRTYFNVMVVFVVSGLWHGAALTFVIWGALHGIYHITGNLLKPIKKNFIKTLKIKTNVFSYKLIQVLITFALVDFAWIFFRANSFKDAITLIRNMTYFNPWVFTDGSIYKLGLDPLNFLVALLGICAILAVNLLQRTRNLRSELCRKNMEFRWFVYLTFVVGILMLGIYGDQYAPQNFIYTQF</sequence>
<organism evidence="9 10">
    <name type="scientific">Clostridium algifaecis</name>
    <dbReference type="NCBI Taxonomy" id="1472040"/>
    <lineage>
        <taxon>Bacteria</taxon>
        <taxon>Bacillati</taxon>
        <taxon>Bacillota</taxon>
        <taxon>Clostridia</taxon>
        <taxon>Eubacteriales</taxon>
        <taxon>Clostridiaceae</taxon>
        <taxon>Clostridium</taxon>
    </lineage>
</organism>
<evidence type="ECO:0000256" key="6">
    <source>
        <dbReference type="ARBA" id="ARBA00023136"/>
    </source>
</evidence>
<evidence type="ECO:0000256" key="3">
    <source>
        <dbReference type="ARBA" id="ARBA00022475"/>
    </source>
</evidence>
<keyword evidence="3 7" id="KW-1003">Cell membrane</keyword>
<evidence type="ECO:0000313" key="9">
    <source>
        <dbReference type="EMBL" id="MBP2033678.1"/>
    </source>
</evidence>
<proteinExistence type="inferred from homology"/>
<feature type="transmembrane region" description="Helical" evidence="8">
    <location>
        <begin position="123"/>
        <end position="145"/>
    </location>
</feature>
<evidence type="ECO:0000256" key="8">
    <source>
        <dbReference type="SAM" id="Phobius"/>
    </source>
</evidence>
<comment type="subcellular location">
    <subcellularLocation>
        <location evidence="1">Cell membrane</location>
        <topology evidence="1">Multi-pass membrane protein</topology>
    </subcellularLocation>
</comment>
<dbReference type="PANTHER" id="PTHR13285:SF18">
    <property type="entry name" value="PROTEIN-CYSTEINE N-PALMITOYLTRANSFERASE RASP"/>
    <property type="match status" value="1"/>
</dbReference>